<name>A0AAV6IFM3_9ERIC</name>
<feature type="transmembrane region" description="Helical" evidence="1">
    <location>
        <begin position="27"/>
        <end position="46"/>
    </location>
</feature>
<accession>A0AAV6IFM3</accession>
<evidence type="ECO:0000313" key="3">
    <source>
        <dbReference type="Proteomes" id="UP000823749"/>
    </source>
</evidence>
<feature type="transmembrane region" description="Helical" evidence="1">
    <location>
        <begin position="58"/>
        <end position="85"/>
    </location>
</feature>
<dbReference type="EMBL" id="JACTNZ010000011">
    <property type="protein sequence ID" value="KAG5526232.1"/>
    <property type="molecule type" value="Genomic_DNA"/>
</dbReference>
<organism evidence="2 3">
    <name type="scientific">Rhododendron griersonianum</name>
    <dbReference type="NCBI Taxonomy" id="479676"/>
    <lineage>
        <taxon>Eukaryota</taxon>
        <taxon>Viridiplantae</taxon>
        <taxon>Streptophyta</taxon>
        <taxon>Embryophyta</taxon>
        <taxon>Tracheophyta</taxon>
        <taxon>Spermatophyta</taxon>
        <taxon>Magnoliopsida</taxon>
        <taxon>eudicotyledons</taxon>
        <taxon>Gunneridae</taxon>
        <taxon>Pentapetalae</taxon>
        <taxon>asterids</taxon>
        <taxon>Ericales</taxon>
        <taxon>Ericaceae</taxon>
        <taxon>Ericoideae</taxon>
        <taxon>Rhodoreae</taxon>
        <taxon>Rhododendron</taxon>
    </lineage>
</organism>
<dbReference type="AlphaFoldDB" id="A0AAV6IFM3"/>
<comment type="caution">
    <text evidence="2">The sequence shown here is derived from an EMBL/GenBank/DDBJ whole genome shotgun (WGS) entry which is preliminary data.</text>
</comment>
<evidence type="ECO:0000313" key="2">
    <source>
        <dbReference type="EMBL" id="KAG5526232.1"/>
    </source>
</evidence>
<protein>
    <submittedName>
        <fullName evidence="2">Uncharacterized protein</fullName>
    </submittedName>
</protein>
<keyword evidence="1" id="KW-1133">Transmembrane helix</keyword>
<keyword evidence="3" id="KW-1185">Reference proteome</keyword>
<gene>
    <name evidence="2" type="ORF">RHGRI_032496</name>
</gene>
<dbReference type="Proteomes" id="UP000823749">
    <property type="component" value="Chromosome 11"/>
</dbReference>
<keyword evidence="1" id="KW-0812">Transmembrane</keyword>
<evidence type="ECO:0000256" key="1">
    <source>
        <dbReference type="SAM" id="Phobius"/>
    </source>
</evidence>
<keyword evidence="1" id="KW-0472">Membrane</keyword>
<reference evidence="2" key="1">
    <citation type="submission" date="2020-08" db="EMBL/GenBank/DDBJ databases">
        <title>Plant Genome Project.</title>
        <authorList>
            <person name="Zhang R.-G."/>
        </authorList>
    </citation>
    <scope>NUCLEOTIDE SEQUENCE</scope>
    <source>
        <strain evidence="2">WSP0</strain>
        <tissue evidence="2">Leaf</tissue>
    </source>
</reference>
<proteinExistence type="predicted"/>
<sequence>MAKDFLSNPRGIKFERLGQLLLGGKWSGLRLIFLDGLLFSGWLFLAGLQQRIGYKNGVWCLMMCVLSVMLLLKVICTFFSCVHILPILWGSSCESVVIVGA</sequence>